<proteinExistence type="predicted"/>
<sequence length="103" mass="12292">MTEILQIRRCPLISLLYSITVEQFEGMYADDVIDFVKAQKRGFELRFTIVGPRTTEEYVQLFTLHLWMQLSPSVLDHDEFIEQIDSLKWPSHIRIDDTHYYLP</sequence>
<organism evidence="1 2">
    <name type="scientific">Panagrellus redivivus</name>
    <name type="common">Microworm</name>
    <dbReference type="NCBI Taxonomy" id="6233"/>
    <lineage>
        <taxon>Eukaryota</taxon>
        <taxon>Metazoa</taxon>
        <taxon>Ecdysozoa</taxon>
        <taxon>Nematoda</taxon>
        <taxon>Chromadorea</taxon>
        <taxon>Rhabditida</taxon>
        <taxon>Tylenchina</taxon>
        <taxon>Panagrolaimomorpha</taxon>
        <taxon>Panagrolaimoidea</taxon>
        <taxon>Panagrolaimidae</taxon>
        <taxon>Panagrellus</taxon>
    </lineage>
</organism>
<reference evidence="2" key="2">
    <citation type="submission" date="2020-10" db="UniProtKB">
        <authorList>
            <consortium name="WormBaseParasite"/>
        </authorList>
    </citation>
    <scope>IDENTIFICATION</scope>
</reference>
<dbReference type="Proteomes" id="UP000492821">
    <property type="component" value="Unassembled WGS sequence"/>
</dbReference>
<accession>A0A7E4VDC9</accession>
<keyword evidence="1" id="KW-1185">Reference proteome</keyword>
<name>A0A7E4VDC9_PANRE</name>
<dbReference type="AlphaFoldDB" id="A0A7E4VDC9"/>
<evidence type="ECO:0000313" key="1">
    <source>
        <dbReference type="Proteomes" id="UP000492821"/>
    </source>
</evidence>
<protein>
    <submittedName>
        <fullName evidence="2">Uncharacterized protein</fullName>
    </submittedName>
</protein>
<reference evidence="1" key="1">
    <citation type="journal article" date="2013" name="Genetics">
        <title>The draft genome and transcriptome of Panagrellus redivivus are shaped by the harsh demands of a free-living lifestyle.</title>
        <authorList>
            <person name="Srinivasan J."/>
            <person name="Dillman A.R."/>
            <person name="Macchietto M.G."/>
            <person name="Heikkinen L."/>
            <person name="Lakso M."/>
            <person name="Fracchia K.M."/>
            <person name="Antoshechkin I."/>
            <person name="Mortazavi A."/>
            <person name="Wong G."/>
            <person name="Sternberg P.W."/>
        </authorList>
    </citation>
    <scope>NUCLEOTIDE SEQUENCE [LARGE SCALE GENOMIC DNA]</scope>
    <source>
        <strain evidence="1">MT8872</strain>
    </source>
</reference>
<dbReference type="WBParaSite" id="Pan_g19654.t1">
    <property type="protein sequence ID" value="Pan_g19654.t1"/>
    <property type="gene ID" value="Pan_g19654"/>
</dbReference>
<evidence type="ECO:0000313" key="2">
    <source>
        <dbReference type="WBParaSite" id="Pan_g19654.t1"/>
    </source>
</evidence>